<feature type="chain" id="PRO_5002708594" description="Hydrophobin" evidence="1">
    <location>
        <begin position="19"/>
        <end position="129"/>
    </location>
</feature>
<evidence type="ECO:0000313" key="2">
    <source>
        <dbReference type="EMBL" id="EDN93309.1"/>
    </source>
</evidence>
<sequence>MACCPVNACYLAVAAIASVQCPLPTGPGSPALNGLASGACATLGGSVAVANACNCLIGTNAPGGCGSGCSGTAGVSIGYALYSPLSSLVGGVAKLAGQSVCPGTTGYYCPSGQTCRTGTGPAPYCCNGT</sequence>
<dbReference type="HOGENOM" id="CLU_1950113_0_0_1"/>
<evidence type="ECO:0008006" key="4">
    <source>
        <dbReference type="Google" id="ProtNLM"/>
    </source>
</evidence>
<reference evidence="3" key="1">
    <citation type="journal article" date="2011" name="PLoS Genet.">
        <title>Genomic analysis of the necrotrophic fungal pathogens Sclerotinia sclerotiorum and Botrytis cinerea.</title>
        <authorList>
            <person name="Amselem J."/>
            <person name="Cuomo C.A."/>
            <person name="van Kan J.A."/>
            <person name="Viaud M."/>
            <person name="Benito E.P."/>
            <person name="Couloux A."/>
            <person name="Coutinho P.M."/>
            <person name="de Vries R.P."/>
            <person name="Dyer P.S."/>
            <person name="Fillinger S."/>
            <person name="Fournier E."/>
            <person name="Gout L."/>
            <person name="Hahn M."/>
            <person name="Kohn L."/>
            <person name="Lapalu N."/>
            <person name="Plummer K.M."/>
            <person name="Pradier J.M."/>
            <person name="Quevillon E."/>
            <person name="Sharon A."/>
            <person name="Simon A."/>
            <person name="ten Have A."/>
            <person name="Tudzynski B."/>
            <person name="Tudzynski P."/>
            <person name="Wincker P."/>
            <person name="Andrew M."/>
            <person name="Anthouard V."/>
            <person name="Beever R.E."/>
            <person name="Beffa R."/>
            <person name="Benoit I."/>
            <person name="Bouzid O."/>
            <person name="Brault B."/>
            <person name="Chen Z."/>
            <person name="Choquer M."/>
            <person name="Collemare J."/>
            <person name="Cotton P."/>
            <person name="Danchin E.G."/>
            <person name="Da Silva C."/>
            <person name="Gautier A."/>
            <person name="Giraud C."/>
            <person name="Giraud T."/>
            <person name="Gonzalez C."/>
            <person name="Grossetete S."/>
            <person name="Guldener U."/>
            <person name="Henrissat B."/>
            <person name="Howlett B.J."/>
            <person name="Kodira C."/>
            <person name="Kretschmer M."/>
            <person name="Lappartient A."/>
            <person name="Leroch M."/>
            <person name="Levis C."/>
            <person name="Mauceli E."/>
            <person name="Neuveglise C."/>
            <person name="Oeser B."/>
            <person name="Pearson M."/>
            <person name="Poulain J."/>
            <person name="Poussereau N."/>
            <person name="Quesneville H."/>
            <person name="Rascle C."/>
            <person name="Schumacher J."/>
            <person name="Segurens B."/>
            <person name="Sexton A."/>
            <person name="Silva E."/>
            <person name="Sirven C."/>
            <person name="Soanes D.M."/>
            <person name="Talbot N.J."/>
            <person name="Templeton M."/>
            <person name="Yandava C."/>
            <person name="Yarden O."/>
            <person name="Zeng Q."/>
            <person name="Rollins J.A."/>
            <person name="Lebrun M.H."/>
            <person name="Dickman M."/>
        </authorList>
    </citation>
    <scope>NUCLEOTIDE SEQUENCE [LARGE SCALE GENOMIC DNA]</scope>
    <source>
        <strain evidence="3">ATCC 18683 / 1980 / Ss-1</strain>
    </source>
</reference>
<dbReference type="KEGG" id="ssl:SS1G_09175"/>
<protein>
    <recommendedName>
        <fullName evidence="4">Hydrophobin</fullName>
    </recommendedName>
</protein>
<dbReference type="GeneID" id="5485853"/>
<dbReference type="EMBL" id="CH476633">
    <property type="protein sequence ID" value="EDN93309.1"/>
    <property type="molecule type" value="Genomic_DNA"/>
</dbReference>
<accession>A7EV17</accession>
<dbReference type="Proteomes" id="UP000001312">
    <property type="component" value="Unassembled WGS sequence"/>
</dbReference>
<feature type="signal peptide" evidence="1">
    <location>
        <begin position="1"/>
        <end position="18"/>
    </location>
</feature>
<evidence type="ECO:0000313" key="3">
    <source>
        <dbReference type="Proteomes" id="UP000001312"/>
    </source>
</evidence>
<proteinExistence type="predicted"/>
<name>A7EV17_SCLS1</name>
<organism evidence="2 3">
    <name type="scientific">Sclerotinia sclerotiorum (strain ATCC 18683 / 1980 / Ss-1)</name>
    <name type="common">White mold</name>
    <name type="synonym">Whetzelinia sclerotiorum</name>
    <dbReference type="NCBI Taxonomy" id="665079"/>
    <lineage>
        <taxon>Eukaryota</taxon>
        <taxon>Fungi</taxon>
        <taxon>Dikarya</taxon>
        <taxon>Ascomycota</taxon>
        <taxon>Pezizomycotina</taxon>
        <taxon>Leotiomycetes</taxon>
        <taxon>Helotiales</taxon>
        <taxon>Sclerotiniaceae</taxon>
        <taxon>Sclerotinia</taxon>
    </lineage>
</organism>
<dbReference type="InParanoid" id="A7EV17"/>
<evidence type="ECO:0000256" key="1">
    <source>
        <dbReference type="SAM" id="SignalP"/>
    </source>
</evidence>
<dbReference type="RefSeq" id="XP_001589454.1">
    <property type="nucleotide sequence ID" value="XM_001589404.1"/>
</dbReference>
<keyword evidence="3" id="KW-1185">Reference proteome</keyword>
<dbReference type="AlphaFoldDB" id="A7EV17"/>
<keyword evidence="1" id="KW-0732">Signal</keyword>
<gene>
    <name evidence="2" type="ORF">SS1G_09175</name>
</gene>